<comment type="caution">
    <text evidence="2">The sequence shown here is derived from an EMBL/GenBank/DDBJ whole genome shotgun (WGS) entry which is preliminary data.</text>
</comment>
<dbReference type="Proteomes" id="UP000469385">
    <property type="component" value="Unassembled WGS sequence"/>
</dbReference>
<dbReference type="InterPro" id="IPR044855">
    <property type="entry name" value="CoA-Trfase_III_dom3_sf"/>
</dbReference>
<dbReference type="EMBL" id="WSEL01000003">
    <property type="protein sequence ID" value="MVQ28783.1"/>
    <property type="molecule type" value="Genomic_DNA"/>
</dbReference>
<dbReference type="PANTHER" id="PTHR48207">
    <property type="entry name" value="SUCCINATE--HYDROXYMETHYLGLUTARATE COA-TRANSFERASE"/>
    <property type="match status" value="1"/>
</dbReference>
<reference evidence="2 3" key="1">
    <citation type="submission" date="2019-12" db="EMBL/GenBank/DDBJ databases">
        <authorList>
            <person name="Huq M.A."/>
        </authorList>
    </citation>
    <scope>NUCLEOTIDE SEQUENCE [LARGE SCALE GENOMIC DNA]</scope>
    <source>
        <strain evidence="2 3">MAH-25</strain>
    </source>
</reference>
<evidence type="ECO:0000313" key="2">
    <source>
        <dbReference type="EMBL" id="MVQ28783.1"/>
    </source>
</evidence>
<dbReference type="RefSeq" id="WP_157396847.1">
    <property type="nucleotide sequence ID" value="NZ_WSEL01000003.1"/>
</dbReference>
<dbReference type="InterPro" id="IPR023606">
    <property type="entry name" value="CoA-Trfase_III_dom_1_sf"/>
</dbReference>
<dbReference type="SUPFAM" id="SSF89796">
    <property type="entry name" value="CoA-transferase family III (CaiB/BaiF)"/>
    <property type="match status" value="1"/>
</dbReference>
<dbReference type="Gene3D" id="3.40.50.10540">
    <property type="entry name" value="Crotonobetainyl-coa:carnitine coa-transferase, domain 1"/>
    <property type="match status" value="1"/>
</dbReference>
<dbReference type="Gene3D" id="3.30.1540.10">
    <property type="entry name" value="formyl-coa transferase, domain 3"/>
    <property type="match status" value="1"/>
</dbReference>
<dbReference type="PANTHER" id="PTHR48207:SF4">
    <property type="entry name" value="BLL6097 PROTEIN"/>
    <property type="match status" value="1"/>
</dbReference>
<evidence type="ECO:0000256" key="1">
    <source>
        <dbReference type="ARBA" id="ARBA00022679"/>
    </source>
</evidence>
<organism evidence="2 3">
    <name type="scientific">Ramlibacter pinisoli</name>
    <dbReference type="NCBI Taxonomy" id="2682844"/>
    <lineage>
        <taxon>Bacteria</taxon>
        <taxon>Pseudomonadati</taxon>
        <taxon>Pseudomonadota</taxon>
        <taxon>Betaproteobacteria</taxon>
        <taxon>Burkholderiales</taxon>
        <taxon>Comamonadaceae</taxon>
        <taxon>Ramlibacter</taxon>
    </lineage>
</organism>
<dbReference type="InterPro" id="IPR050483">
    <property type="entry name" value="CoA-transferase_III_domain"/>
</dbReference>
<dbReference type="InterPro" id="IPR003673">
    <property type="entry name" value="CoA-Trfase_fam_III"/>
</dbReference>
<keyword evidence="1 2" id="KW-0808">Transferase</keyword>
<dbReference type="GO" id="GO:0008410">
    <property type="term" value="F:CoA-transferase activity"/>
    <property type="evidence" value="ECO:0007669"/>
    <property type="project" value="TreeGrafter"/>
</dbReference>
<protein>
    <submittedName>
        <fullName evidence="2">CoA transferase</fullName>
    </submittedName>
</protein>
<gene>
    <name evidence="2" type="ORF">GON04_04975</name>
</gene>
<sequence>MRLPLEGVRVLDLSAVVLGPYASQNLADYGADVIKIEPPEGDSTRNTGPSTEAGMAAIFLGVNRGKRSMVLDLKKPEAREALLRLVDTADVLMHSIRPQKLQALGLEPDALMARNPRLVYVGLHGFGEDGPYGGRPAYDDIVQGLSGCADLMDRQAGHPLYFPTIAADKTCGLVATHAILAALFARERTGKGSYVEVPMFESMAAFNLVEHYYGHHFDPPLAATGYPRVLATHRKPYRTTDGYVCMMAYTDAHWKRFFLEAGRPDAAQDPRFTTMAERTRNIAALYELAAECVASRSTAAWLDVCNRLEIPAAPVNRLEDLEHDEHLQATNFFRTIDDPRMGKVRFPAPPVRIDREALPVTMAPRLGEHTSELLREVGLDEAQPAQPSRQGGFL</sequence>
<dbReference type="Pfam" id="PF02515">
    <property type="entry name" value="CoA_transf_3"/>
    <property type="match status" value="1"/>
</dbReference>
<evidence type="ECO:0000313" key="3">
    <source>
        <dbReference type="Proteomes" id="UP000469385"/>
    </source>
</evidence>
<dbReference type="AlphaFoldDB" id="A0A6N8ISD5"/>
<accession>A0A6N8ISD5</accession>
<keyword evidence="3" id="KW-1185">Reference proteome</keyword>
<name>A0A6N8ISD5_9BURK</name>
<proteinExistence type="predicted"/>